<protein>
    <submittedName>
        <fullName evidence="2">Uncharacterized protein</fullName>
    </submittedName>
</protein>
<reference evidence="2 3" key="1">
    <citation type="submission" date="2017-04" db="EMBL/GenBank/DDBJ databases">
        <authorList>
            <person name="Afonso C.L."/>
            <person name="Miller P.J."/>
            <person name="Scott M.A."/>
            <person name="Spackman E."/>
            <person name="Goraichik I."/>
            <person name="Dimitrov K.M."/>
            <person name="Suarez D.L."/>
            <person name="Swayne D.E."/>
        </authorList>
    </citation>
    <scope>NUCLEOTIDE SEQUENCE [LARGE SCALE GENOMIC DNA]</scope>
    <source>
        <strain evidence="2 3">KR-140</strain>
    </source>
</reference>
<dbReference type="AlphaFoldDB" id="A0A1W1VU83"/>
<evidence type="ECO:0000256" key="1">
    <source>
        <dbReference type="SAM" id="MobiDB-lite"/>
    </source>
</evidence>
<sequence>MVPRSPRVFCCRYCSGLANACSWDLGSGMCPEPAAPQRWKRPDSSVLRPEKSKFQTRSPLPLQRPRNKPSGLGVDPRTWSEATDNGCANPPGSGAAAGNAGVPRWRTPVERATRPTELPAGLQLPERAISPHPYLTKGPSQRRDSTTPLQAHARSLPPVSSRASRCARLASWPPRVPAVRRIWRQWATLVHHLHCGPQACGRPLTRKPFERKVRVPAADGGQVPVPLPGPDAM</sequence>
<accession>A0A1W1VU83</accession>
<feature type="region of interest" description="Disordered" evidence="1">
    <location>
        <begin position="32"/>
        <end position="102"/>
    </location>
</feature>
<name>A0A1W1VU83_9DEIO</name>
<feature type="compositionally biased region" description="Basic and acidic residues" evidence="1">
    <location>
        <begin position="40"/>
        <end position="53"/>
    </location>
</feature>
<evidence type="ECO:0000313" key="3">
    <source>
        <dbReference type="Proteomes" id="UP000192582"/>
    </source>
</evidence>
<keyword evidence="3" id="KW-1185">Reference proteome</keyword>
<proteinExistence type="predicted"/>
<feature type="region of interest" description="Disordered" evidence="1">
    <location>
        <begin position="114"/>
        <end position="160"/>
    </location>
</feature>
<dbReference type="EMBL" id="FWWU01000010">
    <property type="protein sequence ID" value="SMB96932.1"/>
    <property type="molecule type" value="Genomic_DNA"/>
</dbReference>
<dbReference type="Proteomes" id="UP000192582">
    <property type="component" value="Unassembled WGS sequence"/>
</dbReference>
<organism evidence="2 3">
    <name type="scientific">Deinococcus hopiensis KR-140</name>
    <dbReference type="NCBI Taxonomy" id="695939"/>
    <lineage>
        <taxon>Bacteria</taxon>
        <taxon>Thermotogati</taxon>
        <taxon>Deinococcota</taxon>
        <taxon>Deinococci</taxon>
        <taxon>Deinococcales</taxon>
        <taxon>Deinococcaceae</taxon>
        <taxon>Deinococcus</taxon>
    </lineage>
</organism>
<gene>
    <name evidence="2" type="ORF">SAMN00790413_06220</name>
</gene>
<evidence type="ECO:0000313" key="2">
    <source>
        <dbReference type="EMBL" id="SMB96932.1"/>
    </source>
</evidence>
<feature type="compositionally biased region" description="Low complexity" evidence="1">
    <location>
        <begin position="85"/>
        <end position="102"/>
    </location>
</feature>